<dbReference type="InterPro" id="IPR025419">
    <property type="entry name" value="DUF4142"/>
</dbReference>
<feature type="chain" id="PRO_5039455218" evidence="2">
    <location>
        <begin position="23"/>
        <end position="246"/>
    </location>
</feature>
<comment type="caution">
    <text evidence="4">The sequence shown here is derived from an EMBL/GenBank/DDBJ whole genome shotgun (WGS) entry which is preliminary data.</text>
</comment>
<proteinExistence type="predicted"/>
<protein>
    <submittedName>
        <fullName evidence="4">Uncharacterized protein DUF4142</fullName>
    </submittedName>
</protein>
<keyword evidence="2" id="KW-0732">Signal</keyword>
<organism evidence="4 5">
    <name type="scientific">Actinomadura hallensis</name>
    <dbReference type="NCBI Taxonomy" id="337895"/>
    <lineage>
        <taxon>Bacteria</taxon>
        <taxon>Bacillati</taxon>
        <taxon>Actinomycetota</taxon>
        <taxon>Actinomycetes</taxon>
        <taxon>Streptosporangiales</taxon>
        <taxon>Thermomonosporaceae</taxon>
        <taxon>Actinomadura</taxon>
    </lineage>
</organism>
<dbReference type="AlphaFoldDB" id="A0A543IFJ8"/>
<evidence type="ECO:0000256" key="1">
    <source>
        <dbReference type="SAM" id="MobiDB-lite"/>
    </source>
</evidence>
<dbReference type="OrthoDB" id="3674617at2"/>
<dbReference type="PROSITE" id="PS51257">
    <property type="entry name" value="PROKAR_LIPOPROTEIN"/>
    <property type="match status" value="1"/>
</dbReference>
<evidence type="ECO:0000259" key="3">
    <source>
        <dbReference type="Pfam" id="PF13628"/>
    </source>
</evidence>
<feature type="signal peptide" evidence="2">
    <location>
        <begin position="1"/>
        <end position="22"/>
    </location>
</feature>
<feature type="compositionally biased region" description="Pro residues" evidence="1">
    <location>
        <begin position="215"/>
        <end position="228"/>
    </location>
</feature>
<sequence>MRGPRPAAAAACGLALALLVGGCAPMGRQTTDGGMRPVQATGGGQEAGGGQDAGGAAQDPSQAGGGLLSAADRLLLVQLRQAALWEIPAGRAAARRASQEATRKNLGQVATRHIRFDGVNRRMAVKLNVPLPNSPDAEQQSWLSEISGKSGTDYDKTVVARMRTAQGRLYARAAAVRASTRNTTMRRYAQQVQVFLNGQLKLLESTGFVTVDTLPDPPTVGDAPPPGVPGRRASPAPAATAVLSGG</sequence>
<evidence type="ECO:0000313" key="5">
    <source>
        <dbReference type="Proteomes" id="UP000316706"/>
    </source>
</evidence>
<feature type="compositionally biased region" description="Gly residues" evidence="1">
    <location>
        <begin position="41"/>
        <end position="53"/>
    </location>
</feature>
<keyword evidence="5" id="KW-1185">Reference proteome</keyword>
<evidence type="ECO:0000313" key="4">
    <source>
        <dbReference type="EMBL" id="TQM69344.1"/>
    </source>
</evidence>
<dbReference type="RefSeq" id="WP_141969431.1">
    <property type="nucleotide sequence ID" value="NZ_VFPO01000001.1"/>
</dbReference>
<feature type="compositionally biased region" description="Low complexity" evidence="1">
    <location>
        <begin position="229"/>
        <end position="246"/>
    </location>
</feature>
<evidence type="ECO:0000256" key="2">
    <source>
        <dbReference type="SAM" id="SignalP"/>
    </source>
</evidence>
<accession>A0A543IFJ8</accession>
<dbReference type="EMBL" id="VFPO01000001">
    <property type="protein sequence ID" value="TQM69344.1"/>
    <property type="molecule type" value="Genomic_DNA"/>
</dbReference>
<feature type="region of interest" description="Disordered" evidence="1">
    <location>
        <begin position="213"/>
        <end position="246"/>
    </location>
</feature>
<dbReference type="Pfam" id="PF13628">
    <property type="entry name" value="DUF4142"/>
    <property type="match status" value="1"/>
</dbReference>
<feature type="domain" description="DUF4142" evidence="3">
    <location>
        <begin position="71"/>
        <end position="201"/>
    </location>
</feature>
<name>A0A543IFJ8_9ACTN</name>
<reference evidence="4 5" key="1">
    <citation type="submission" date="2019-06" db="EMBL/GenBank/DDBJ databases">
        <title>Sequencing the genomes of 1000 actinobacteria strains.</title>
        <authorList>
            <person name="Klenk H.-P."/>
        </authorList>
    </citation>
    <scope>NUCLEOTIDE SEQUENCE [LARGE SCALE GENOMIC DNA]</scope>
    <source>
        <strain evidence="4 5">DSM 45043</strain>
    </source>
</reference>
<gene>
    <name evidence="4" type="ORF">FHX41_3038</name>
</gene>
<feature type="region of interest" description="Disordered" evidence="1">
    <location>
        <begin position="30"/>
        <end position="64"/>
    </location>
</feature>
<dbReference type="Proteomes" id="UP000316706">
    <property type="component" value="Unassembled WGS sequence"/>
</dbReference>